<organism evidence="11 12">
    <name type="scientific">Solidesulfovibrio carbinolicus</name>
    <dbReference type="NCBI Taxonomy" id="296842"/>
    <lineage>
        <taxon>Bacteria</taxon>
        <taxon>Pseudomonadati</taxon>
        <taxon>Thermodesulfobacteriota</taxon>
        <taxon>Desulfovibrionia</taxon>
        <taxon>Desulfovibrionales</taxon>
        <taxon>Desulfovibrionaceae</taxon>
        <taxon>Solidesulfovibrio</taxon>
    </lineage>
</organism>
<evidence type="ECO:0000313" key="11">
    <source>
        <dbReference type="EMBL" id="QAZ67686.1"/>
    </source>
</evidence>
<evidence type="ECO:0000313" key="12">
    <source>
        <dbReference type="Proteomes" id="UP000293296"/>
    </source>
</evidence>
<gene>
    <name evidence="11" type="ORF">C3Y92_10815</name>
</gene>
<evidence type="ECO:0000256" key="7">
    <source>
        <dbReference type="ARBA" id="ARBA00022989"/>
    </source>
</evidence>
<dbReference type="PRINTS" id="PR01386">
    <property type="entry name" value="CCMCBIOGNSIS"/>
</dbReference>
<dbReference type="PANTHER" id="PTHR30071">
    <property type="entry name" value="HEME EXPORTER PROTEIN C"/>
    <property type="match status" value="1"/>
</dbReference>
<evidence type="ECO:0000256" key="9">
    <source>
        <dbReference type="SAM" id="Phobius"/>
    </source>
</evidence>
<evidence type="ECO:0000256" key="2">
    <source>
        <dbReference type="ARBA" id="ARBA00004141"/>
    </source>
</evidence>
<keyword evidence="12" id="KW-1185">Reference proteome</keyword>
<dbReference type="OrthoDB" id="9778550at2"/>
<dbReference type="GO" id="GO:0005886">
    <property type="term" value="C:plasma membrane"/>
    <property type="evidence" value="ECO:0007669"/>
    <property type="project" value="TreeGrafter"/>
</dbReference>
<dbReference type="AlphaFoldDB" id="A0A4P6HLV1"/>
<accession>A0A4P6HLV1</accession>
<keyword evidence="7 9" id="KW-1133">Transmembrane helix</keyword>
<evidence type="ECO:0000259" key="10">
    <source>
        <dbReference type="Pfam" id="PF01578"/>
    </source>
</evidence>
<sequence length="222" mass="24811">MIRLCALAFAAASIIAQYLIWFYAPVEESMGVVQKIFYTHMPLAWWSTVSFFVNFVASILYLAKRRDAYSRLAGAAAELGVLFSGLALITGMCWARPIWNVWWTWDPRLTTTLVMWFVYAAYLLLRASDIGGQRQDTVLAVLGVVAFLDVPLVFISARYWRSIHPSVLGSQGGGMEPEMWLAVVANLVAMGLLWLALLAFRTRQLETGAAVTALMRHGSIRN</sequence>
<feature type="transmembrane region" description="Helical" evidence="9">
    <location>
        <begin position="43"/>
        <end position="63"/>
    </location>
</feature>
<dbReference type="PANTHER" id="PTHR30071:SF1">
    <property type="entry name" value="CYTOCHROME B_B6 PROTEIN-RELATED"/>
    <property type="match status" value="1"/>
</dbReference>
<feature type="transmembrane region" description="Helical" evidence="9">
    <location>
        <begin position="75"/>
        <end position="97"/>
    </location>
</feature>
<dbReference type="RefSeq" id="WP_129352486.1">
    <property type="nucleotide sequence ID" value="NZ_CP026538.1"/>
</dbReference>
<keyword evidence="6" id="KW-0201">Cytochrome c-type biogenesis</keyword>
<protein>
    <recommendedName>
        <fullName evidence="4">Heme exporter protein C</fullName>
    </recommendedName>
</protein>
<evidence type="ECO:0000256" key="6">
    <source>
        <dbReference type="ARBA" id="ARBA00022748"/>
    </source>
</evidence>
<evidence type="ECO:0000256" key="5">
    <source>
        <dbReference type="ARBA" id="ARBA00022692"/>
    </source>
</evidence>
<feature type="transmembrane region" description="Helical" evidence="9">
    <location>
        <begin position="180"/>
        <end position="200"/>
    </location>
</feature>
<dbReference type="InterPro" id="IPR045062">
    <property type="entry name" value="Cyt_c_biogenesis_CcsA/CcmC"/>
</dbReference>
<dbReference type="InterPro" id="IPR002541">
    <property type="entry name" value="Cyt_c_assembly"/>
</dbReference>
<comment type="similarity">
    <text evidence="3">Belongs to the CcmC/CycZ/HelC family.</text>
</comment>
<proteinExistence type="inferred from homology"/>
<reference evidence="11 12" key="1">
    <citation type="submission" date="2018-02" db="EMBL/GenBank/DDBJ databases">
        <title>Genome sequence of Desulfovibrio carbinolicus DSM 3852.</title>
        <authorList>
            <person name="Wilbanks E."/>
            <person name="Skennerton C.T."/>
            <person name="Orphan V.J."/>
        </authorList>
    </citation>
    <scope>NUCLEOTIDE SEQUENCE [LARGE SCALE GENOMIC DNA]</scope>
    <source>
        <strain evidence="11 12">DSM 3852</strain>
    </source>
</reference>
<keyword evidence="5 9" id="KW-0812">Transmembrane</keyword>
<dbReference type="InterPro" id="IPR003557">
    <property type="entry name" value="Cyt_c_biogenesis_CcmC"/>
</dbReference>
<evidence type="ECO:0000256" key="1">
    <source>
        <dbReference type="ARBA" id="ARBA00002442"/>
    </source>
</evidence>
<evidence type="ECO:0000256" key="4">
    <source>
        <dbReference type="ARBA" id="ARBA00016463"/>
    </source>
</evidence>
<dbReference type="GO" id="GO:0020037">
    <property type="term" value="F:heme binding"/>
    <property type="evidence" value="ECO:0007669"/>
    <property type="project" value="InterPro"/>
</dbReference>
<dbReference type="GO" id="GO:0015232">
    <property type="term" value="F:heme transmembrane transporter activity"/>
    <property type="evidence" value="ECO:0007669"/>
    <property type="project" value="InterPro"/>
</dbReference>
<comment type="subcellular location">
    <subcellularLocation>
        <location evidence="2">Membrane</location>
        <topology evidence="2">Multi-pass membrane protein</topology>
    </subcellularLocation>
</comment>
<dbReference type="Pfam" id="PF01578">
    <property type="entry name" value="Cytochrom_C_asm"/>
    <property type="match status" value="1"/>
</dbReference>
<feature type="transmembrane region" description="Helical" evidence="9">
    <location>
        <begin position="109"/>
        <end position="125"/>
    </location>
</feature>
<dbReference type="KEGG" id="dcb:C3Y92_10815"/>
<feature type="domain" description="Cytochrome c assembly protein" evidence="10">
    <location>
        <begin position="29"/>
        <end position="163"/>
    </location>
</feature>
<name>A0A4P6HLV1_9BACT</name>
<dbReference type="EMBL" id="CP026538">
    <property type="protein sequence ID" value="QAZ67686.1"/>
    <property type="molecule type" value="Genomic_DNA"/>
</dbReference>
<dbReference type="GO" id="GO:0017004">
    <property type="term" value="P:cytochrome complex assembly"/>
    <property type="evidence" value="ECO:0007669"/>
    <property type="project" value="UniProtKB-KW"/>
</dbReference>
<evidence type="ECO:0000256" key="3">
    <source>
        <dbReference type="ARBA" id="ARBA00005840"/>
    </source>
</evidence>
<feature type="transmembrane region" description="Helical" evidence="9">
    <location>
        <begin position="137"/>
        <end position="160"/>
    </location>
</feature>
<comment type="function">
    <text evidence="1">Required for the export of heme to the periplasm for the biogenesis of c-type cytochromes.</text>
</comment>
<evidence type="ECO:0000256" key="8">
    <source>
        <dbReference type="ARBA" id="ARBA00023136"/>
    </source>
</evidence>
<dbReference type="Proteomes" id="UP000293296">
    <property type="component" value="Chromosome"/>
</dbReference>
<keyword evidence="8 9" id="KW-0472">Membrane</keyword>